<feature type="transmembrane region" description="Helical" evidence="11">
    <location>
        <begin position="1172"/>
        <end position="1197"/>
    </location>
</feature>
<dbReference type="InterPro" id="IPR057211">
    <property type="entry name" value="DUF7889"/>
</dbReference>
<feature type="domain" description="DUF7889" evidence="13">
    <location>
        <begin position="218"/>
        <end position="264"/>
    </location>
</feature>
<dbReference type="Pfam" id="PF25417">
    <property type="entry name" value="DUF7889"/>
    <property type="match status" value="1"/>
</dbReference>
<sequence length="1436" mass="158679">MFPSFFRWTQRISADYAVNSSAEGRRVATILHRDTLLGEVNYLKVLTPSPTINNTVIDILEGQLVCLTLVVVTILLFLIREWVINQQPGNIPEMANADPLVNVQPVPVDDGVQAEIEEPSDGPPNPEPPFDTSHQGPNQPDNLAEETTLHDDSHSGQSDWNTVNDIDEIDEVGGDRDGPANENQSARTRPSLSGRNALDDASSIRRSIEEQSDTGLAWPGLDRFKDLWIRAGADPTRVLEIIEQENRQDELGWIVSQMEKLQKESRSSETSTDTVRNINIDEVQYSSPSQHVLAADGARPIRPSASNADETDQMSAAAPSQDWSFIRLTPESDVTTIDGDRVEGDTRVQEDPSAGVAAGNTEASDAQEQDSSAISSGNSPTLLEMPTPVGGILNWFWGNELYATAEDGADDVQHGNDHHVLQDAAQEAPFVPVQRGQQQPVEAPARNPLQDGALGARDPEVAAAAAEAGIDLNNIDAAEDLEDLDGVLELIGLQGPITGLLQNVIFSQFLISLTLLVGVGMPYVWGMMALHIVAHPISVFVKLPIVILTTVVDVVVDTSLFSAGIVLYSIFLLFSTIQRLFGLIVPPLGRVLSVAKATTASLTLVSRSGSRLEKTLGSLLIGDGMSLPRMSFSAHRSLRAMEEIFCRFSRSISDFVAPWIMDVPSEVESSAWPGIRQIVQQGVLKTVDLIHRCEGTILQTFNTIAGQLPTEDGATPPMYDQAEAQVELAWSARDKALAIGLGYAFIIFVGFSYTKFRKFLKPSKDDRADRILMEVIQQAGGVLKVILIIGIEMIVFPFYCGLLLDIALLPLFQDATLQSRIAFFSQSPMTALFVHWFVGTCYMFHFALFVSMCRKTIRKGVLYFIRDPEDPTFHPVRDVLERNVSTQLSKITFSALVYGGLVMVCLGGVVWSLSYLDGVLPIHWASGGPTLELPIDLIFYSFVLPVLLRNIQLSNKIDIVYKWWFRNVASWLRLSDFLFGERKEEELRPRTWMPRSLVRDELNNKDGNNDDDDLITTKDRQTDGHVPRDGKFVRTPASDSVRIPKGQRVFVEVNEENERVDGQPDKDDGPYGKKNKDFTVVFVPPKFGLRIALFIAHVWVFTAVLGMCITLLPLLIGRIIIAAISPFTTEPNDLYAFTLGCSIGLLIIYGISRLYNLWTQLNTHSLRSFPEAFSLAISTISHICGLIYLALFATFILPTALATLAELYIFLPIRTYISTAYDIPDVMHYPSHLLDPSDNPSHTIYLVQTWLLGILLTRVFLHFALTYPTDRTLLSTALKSIIRPPRYSIFSPNISLATRALVLPSSLLITILFSSPLLLGYLINSTPYFINQPPIIQEKVYRYSFPGVLTMGLCAWCVAALRTVMEKWQGKIRDEVYLVGERLHNLPEPSVGNGKGKGKGKERAVNTGNQEDRGSLGGREDIDGAAAGANGVRIAR</sequence>
<keyword evidence="5" id="KW-0808">Transferase</keyword>
<feature type="transmembrane region" description="Helical" evidence="11">
    <location>
        <begin position="736"/>
        <end position="754"/>
    </location>
</feature>
<dbReference type="GO" id="GO:0061630">
    <property type="term" value="F:ubiquitin protein ligase activity"/>
    <property type="evidence" value="ECO:0007669"/>
    <property type="project" value="UniProtKB-EC"/>
</dbReference>
<keyword evidence="9 11" id="KW-0472">Membrane</keyword>
<evidence type="ECO:0000256" key="3">
    <source>
        <dbReference type="ARBA" id="ARBA00004906"/>
    </source>
</evidence>
<evidence type="ECO:0000256" key="4">
    <source>
        <dbReference type="ARBA" id="ARBA00012483"/>
    </source>
</evidence>
<keyword evidence="6 11" id="KW-0812">Transmembrane</keyword>
<feature type="transmembrane region" description="Helical" evidence="11">
    <location>
        <begin position="1134"/>
        <end position="1151"/>
    </location>
</feature>
<feature type="compositionally biased region" description="Basic and acidic residues" evidence="10">
    <location>
        <begin position="338"/>
        <end position="350"/>
    </location>
</feature>
<feature type="transmembrane region" description="Helical" evidence="11">
    <location>
        <begin position="1343"/>
        <end position="1364"/>
    </location>
</feature>
<feature type="region of interest" description="Disordered" evidence="10">
    <location>
        <begin position="300"/>
        <end position="385"/>
    </location>
</feature>
<accession>A0A0G2GQ87</accession>
<evidence type="ECO:0000256" key="7">
    <source>
        <dbReference type="ARBA" id="ARBA00022786"/>
    </source>
</evidence>
<evidence type="ECO:0000259" key="13">
    <source>
        <dbReference type="Pfam" id="PF25417"/>
    </source>
</evidence>
<reference evidence="14 15" key="1">
    <citation type="submission" date="2015-05" db="EMBL/GenBank/DDBJ databases">
        <title>Distinctive expansion of gene families associated with plant cell wall degradation and secondary metabolism in the genomes of grapevine trunk pathogens.</title>
        <authorList>
            <person name="Lawrence D.P."/>
            <person name="Travadon R."/>
            <person name="Rolshausen P.E."/>
            <person name="Baumgartner K."/>
        </authorList>
    </citation>
    <scope>NUCLEOTIDE SEQUENCE [LARGE SCALE GENOMIC DNA]</scope>
    <source>
        <strain evidence="14">UCRPC4</strain>
    </source>
</reference>
<dbReference type="EMBL" id="LCWF01000041">
    <property type="protein sequence ID" value="KKY25533.1"/>
    <property type="molecule type" value="Genomic_DNA"/>
</dbReference>
<feature type="compositionally biased region" description="Polar residues" evidence="10">
    <location>
        <begin position="361"/>
        <end position="381"/>
    </location>
</feature>
<comment type="subcellular location">
    <subcellularLocation>
        <location evidence="2">Membrane</location>
        <topology evidence="2">Multi-pass membrane protein</topology>
    </subcellularLocation>
</comment>
<feature type="domain" description="E3 ubiquitin-protein ligase MARCHF6-like C-terminal" evidence="12">
    <location>
        <begin position="1176"/>
        <end position="1373"/>
    </location>
</feature>
<evidence type="ECO:0000256" key="1">
    <source>
        <dbReference type="ARBA" id="ARBA00000900"/>
    </source>
</evidence>
<evidence type="ECO:0000256" key="6">
    <source>
        <dbReference type="ARBA" id="ARBA00022692"/>
    </source>
</evidence>
<feature type="transmembrane region" description="Helical" evidence="11">
    <location>
        <begin position="1301"/>
        <end position="1323"/>
    </location>
</feature>
<dbReference type="Proteomes" id="UP000053317">
    <property type="component" value="Unassembled WGS sequence"/>
</dbReference>
<gene>
    <name evidence="14" type="ORF">UCRPC4_g01797</name>
</gene>
<dbReference type="GO" id="GO:0005789">
    <property type="term" value="C:endoplasmic reticulum membrane"/>
    <property type="evidence" value="ECO:0007669"/>
    <property type="project" value="TreeGrafter"/>
</dbReference>
<dbReference type="InterPro" id="IPR056521">
    <property type="entry name" value="MARCHF6-like_C"/>
</dbReference>
<comment type="catalytic activity">
    <reaction evidence="1">
        <text>S-ubiquitinyl-[E2 ubiquitin-conjugating enzyme]-L-cysteine + [acceptor protein]-L-lysine = [E2 ubiquitin-conjugating enzyme]-L-cysteine + N(6)-ubiquitinyl-[acceptor protein]-L-lysine.</text>
        <dbReference type="EC" id="2.3.2.27"/>
    </reaction>
</comment>
<evidence type="ECO:0000313" key="14">
    <source>
        <dbReference type="EMBL" id="KKY25533.1"/>
    </source>
</evidence>
<evidence type="ECO:0000256" key="11">
    <source>
        <dbReference type="SAM" id="Phobius"/>
    </source>
</evidence>
<feature type="compositionally biased region" description="Basic and acidic residues" evidence="10">
    <location>
        <begin position="1015"/>
        <end position="1032"/>
    </location>
</feature>
<feature type="compositionally biased region" description="Basic and acidic residues" evidence="10">
    <location>
        <begin position="1399"/>
        <end position="1422"/>
    </location>
</feature>
<evidence type="ECO:0000256" key="10">
    <source>
        <dbReference type="SAM" id="MobiDB-lite"/>
    </source>
</evidence>
<feature type="compositionally biased region" description="Polar residues" evidence="10">
    <location>
        <begin position="132"/>
        <end position="141"/>
    </location>
</feature>
<evidence type="ECO:0000256" key="8">
    <source>
        <dbReference type="ARBA" id="ARBA00022989"/>
    </source>
</evidence>
<dbReference type="OrthoDB" id="1108038at2759"/>
<protein>
    <recommendedName>
        <fullName evidence="4">RING-type E3 ubiquitin transferase</fullName>
        <ecNumber evidence="4">2.3.2.27</ecNumber>
    </recommendedName>
</protein>
<evidence type="ECO:0000256" key="5">
    <source>
        <dbReference type="ARBA" id="ARBA00022679"/>
    </source>
</evidence>
<evidence type="ECO:0000313" key="15">
    <source>
        <dbReference type="Proteomes" id="UP000053317"/>
    </source>
</evidence>
<dbReference type="PANTHER" id="PTHR13145:SF0">
    <property type="entry name" value="E3 UBIQUITIN-PROTEIN LIGASE MARCHF6"/>
    <property type="match status" value="1"/>
</dbReference>
<comment type="pathway">
    <text evidence="3">Protein modification; protein ubiquitination.</text>
</comment>
<feature type="transmembrane region" description="Helical" evidence="11">
    <location>
        <begin position="933"/>
        <end position="951"/>
    </location>
</feature>
<proteinExistence type="predicted"/>
<feature type="compositionally biased region" description="Polar residues" evidence="10">
    <location>
        <begin position="181"/>
        <end position="194"/>
    </location>
</feature>
<feature type="transmembrane region" description="Helical" evidence="11">
    <location>
        <begin position="537"/>
        <end position="556"/>
    </location>
</feature>
<feature type="transmembrane region" description="Helical" evidence="11">
    <location>
        <begin position="504"/>
        <end position="525"/>
    </location>
</feature>
<feature type="transmembrane region" description="Helical" evidence="11">
    <location>
        <begin position="1091"/>
        <end position="1114"/>
    </location>
</feature>
<name>A0A0G2GQ87_PHACM</name>
<feature type="transmembrane region" description="Helical" evidence="11">
    <location>
        <begin position="1244"/>
        <end position="1265"/>
    </location>
</feature>
<keyword evidence="7" id="KW-0833">Ubl conjugation pathway</keyword>
<feature type="transmembrane region" description="Helical" evidence="11">
    <location>
        <begin position="565"/>
        <end position="585"/>
    </location>
</feature>
<keyword evidence="15" id="KW-1185">Reference proteome</keyword>
<feature type="region of interest" description="Disordered" evidence="10">
    <location>
        <begin position="1388"/>
        <end position="1436"/>
    </location>
</feature>
<dbReference type="GO" id="GO:0036503">
    <property type="term" value="P:ERAD pathway"/>
    <property type="evidence" value="ECO:0007669"/>
    <property type="project" value="TreeGrafter"/>
</dbReference>
<reference evidence="14 15" key="2">
    <citation type="submission" date="2015-05" db="EMBL/GenBank/DDBJ databases">
        <authorList>
            <person name="Morales-Cruz A."/>
            <person name="Amrine K.C."/>
            <person name="Cantu D."/>
        </authorList>
    </citation>
    <scope>NUCLEOTIDE SEQUENCE [LARGE SCALE GENOMIC DNA]</scope>
    <source>
        <strain evidence="14">UCRPC4</strain>
    </source>
</reference>
<feature type="transmembrane region" description="Helical" evidence="11">
    <location>
        <begin position="59"/>
        <end position="79"/>
    </location>
</feature>
<comment type="caution">
    <text evidence="14">The sequence shown here is derived from an EMBL/GenBank/DDBJ whole genome shotgun (WGS) entry which is preliminary data.</text>
</comment>
<keyword evidence="8 11" id="KW-1133">Transmembrane helix</keyword>
<evidence type="ECO:0000256" key="2">
    <source>
        <dbReference type="ARBA" id="ARBA00004141"/>
    </source>
</evidence>
<dbReference type="EC" id="2.3.2.27" evidence="4"/>
<feature type="region of interest" description="Disordered" evidence="10">
    <location>
        <begin position="114"/>
        <end position="212"/>
    </location>
</feature>
<feature type="transmembrane region" description="Helical" evidence="11">
    <location>
        <begin position="891"/>
        <end position="913"/>
    </location>
</feature>
<evidence type="ECO:0000259" key="12">
    <source>
        <dbReference type="Pfam" id="PF23113"/>
    </source>
</evidence>
<organism evidence="14 15">
    <name type="scientific">Phaeomoniella chlamydospora</name>
    <name type="common">Phaeoacremonium chlamydosporum</name>
    <dbReference type="NCBI Taxonomy" id="158046"/>
    <lineage>
        <taxon>Eukaryota</taxon>
        <taxon>Fungi</taxon>
        <taxon>Dikarya</taxon>
        <taxon>Ascomycota</taxon>
        <taxon>Pezizomycotina</taxon>
        <taxon>Eurotiomycetes</taxon>
        <taxon>Chaetothyriomycetidae</taxon>
        <taxon>Phaeomoniellales</taxon>
        <taxon>Phaeomoniellaceae</taxon>
        <taxon>Phaeomoniella</taxon>
    </lineage>
</organism>
<feature type="compositionally biased region" description="Polar residues" evidence="10">
    <location>
        <begin position="155"/>
        <end position="164"/>
    </location>
</feature>
<dbReference type="PANTHER" id="PTHR13145">
    <property type="entry name" value="SSM4 PROTEIN"/>
    <property type="match status" value="1"/>
</dbReference>
<feature type="transmembrane region" description="Helical" evidence="11">
    <location>
        <begin position="832"/>
        <end position="850"/>
    </location>
</feature>
<feature type="transmembrane region" description="Helical" evidence="11">
    <location>
        <begin position="785"/>
        <end position="812"/>
    </location>
</feature>
<feature type="region of interest" description="Disordered" evidence="10">
    <location>
        <begin position="1001"/>
        <end position="1036"/>
    </location>
</feature>
<evidence type="ECO:0000256" key="9">
    <source>
        <dbReference type="ARBA" id="ARBA00023136"/>
    </source>
</evidence>
<dbReference type="Pfam" id="PF23113">
    <property type="entry name" value="MARCHF6_C"/>
    <property type="match status" value="1"/>
</dbReference>